<dbReference type="InterPro" id="IPR050204">
    <property type="entry name" value="AraC_XylS_family_regulators"/>
</dbReference>
<reference evidence="6" key="1">
    <citation type="journal article" date="2019" name="Int. J. Syst. Evol. Microbiol.">
        <title>The Global Catalogue of Microorganisms (GCM) 10K type strain sequencing project: providing services to taxonomists for standard genome sequencing and annotation.</title>
        <authorList>
            <consortium name="The Broad Institute Genomics Platform"/>
            <consortium name="The Broad Institute Genome Sequencing Center for Infectious Disease"/>
            <person name="Wu L."/>
            <person name="Ma J."/>
        </authorList>
    </citation>
    <scope>NUCLEOTIDE SEQUENCE [LARGE SCALE GENOMIC DNA]</scope>
    <source>
        <strain evidence="6">NBRC 111756</strain>
    </source>
</reference>
<organism evidence="5 6">
    <name type="scientific">Marinobacterium aestuariivivens</name>
    <dbReference type="NCBI Taxonomy" id="1698799"/>
    <lineage>
        <taxon>Bacteria</taxon>
        <taxon>Pseudomonadati</taxon>
        <taxon>Pseudomonadota</taxon>
        <taxon>Gammaproteobacteria</taxon>
        <taxon>Oceanospirillales</taxon>
        <taxon>Oceanospirillaceae</taxon>
        <taxon>Marinobacterium</taxon>
    </lineage>
</organism>
<dbReference type="SMART" id="SM00342">
    <property type="entry name" value="HTH_ARAC"/>
    <property type="match status" value="1"/>
</dbReference>
<evidence type="ECO:0000313" key="6">
    <source>
        <dbReference type="Proteomes" id="UP001596422"/>
    </source>
</evidence>
<dbReference type="Gene3D" id="1.10.10.60">
    <property type="entry name" value="Homeodomain-like"/>
    <property type="match status" value="2"/>
</dbReference>
<evidence type="ECO:0000313" key="5">
    <source>
        <dbReference type="EMBL" id="MFC6670805.1"/>
    </source>
</evidence>
<dbReference type="RefSeq" id="WP_379909312.1">
    <property type="nucleotide sequence ID" value="NZ_JBHSWE010000001.1"/>
</dbReference>
<sequence length="293" mass="33955">MIESYRLFDNLRQHRARLLDHTQLEAGIGLASWSNRHDRIHQTDANHHTLSLYIADGYESYRKTAGGWRNGGGPDRLCLMPQAFESVWDIRGPLSFVHLYFTDKHLRRLAEQTWDRSPAELRLDARIFAEDPQITLLFRQFLLACNWQDSSDRLALGSAVTLLLNHLLKHYSTLRWPEVQVRGGLAPYQLKRLREYIDAHLDQPLRLADLAAEAGLSEYHFARMFKQSQGQAPHQYLLQQRLQRAERLLRESSESITEIALRCGFSSTSHFSNRFRQARGIAPSALRQALRRS</sequence>
<evidence type="ECO:0000256" key="3">
    <source>
        <dbReference type="ARBA" id="ARBA00023163"/>
    </source>
</evidence>
<feature type="domain" description="HTH araC/xylS-type" evidence="4">
    <location>
        <begin position="191"/>
        <end position="289"/>
    </location>
</feature>
<dbReference type="InterPro" id="IPR020449">
    <property type="entry name" value="Tscrpt_reg_AraC-type_HTH"/>
</dbReference>
<dbReference type="PROSITE" id="PS01124">
    <property type="entry name" value="HTH_ARAC_FAMILY_2"/>
    <property type="match status" value="1"/>
</dbReference>
<dbReference type="InterPro" id="IPR018062">
    <property type="entry name" value="HTH_AraC-typ_CS"/>
</dbReference>
<dbReference type="Pfam" id="PF12833">
    <property type="entry name" value="HTH_18"/>
    <property type="match status" value="1"/>
</dbReference>
<comment type="caution">
    <text evidence="5">The sequence shown here is derived from an EMBL/GenBank/DDBJ whole genome shotgun (WGS) entry which is preliminary data.</text>
</comment>
<dbReference type="InterPro" id="IPR009057">
    <property type="entry name" value="Homeodomain-like_sf"/>
</dbReference>
<accession>A0ABW2A018</accession>
<name>A0ABW2A018_9GAMM</name>
<dbReference type="InterPro" id="IPR018060">
    <property type="entry name" value="HTH_AraC"/>
</dbReference>
<dbReference type="PROSITE" id="PS00041">
    <property type="entry name" value="HTH_ARAC_FAMILY_1"/>
    <property type="match status" value="1"/>
</dbReference>
<dbReference type="PRINTS" id="PR00032">
    <property type="entry name" value="HTHARAC"/>
</dbReference>
<evidence type="ECO:0000256" key="2">
    <source>
        <dbReference type="ARBA" id="ARBA00023125"/>
    </source>
</evidence>
<dbReference type="EMBL" id="JBHSWE010000001">
    <property type="protein sequence ID" value="MFC6670805.1"/>
    <property type="molecule type" value="Genomic_DNA"/>
</dbReference>
<keyword evidence="1" id="KW-0805">Transcription regulation</keyword>
<protein>
    <submittedName>
        <fullName evidence="5">Helix-turn-helix domain-containing protein</fullName>
    </submittedName>
</protein>
<evidence type="ECO:0000259" key="4">
    <source>
        <dbReference type="PROSITE" id="PS01124"/>
    </source>
</evidence>
<dbReference type="PANTHER" id="PTHR46796:SF6">
    <property type="entry name" value="ARAC SUBFAMILY"/>
    <property type="match status" value="1"/>
</dbReference>
<dbReference type="Proteomes" id="UP001596422">
    <property type="component" value="Unassembled WGS sequence"/>
</dbReference>
<evidence type="ECO:0000256" key="1">
    <source>
        <dbReference type="ARBA" id="ARBA00023015"/>
    </source>
</evidence>
<dbReference type="SUPFAM" id="SSF46689">
    <property type="entry name" value="Homeodomain-like"/>
    <property type="match status" value="2"/>
</dbReference>
<proteinExistence type="predicted"/>
<keyword evidence="2" id="KW-0238">DNA-binding</keyword>
<keyword evidence="6" id="KW-1185">Reference proteome</keyword>
<dbReference type="PANTHER" id="PTHR46796">
    <property type="entry name" value="HTH-TYPE TRANSCRIPTIONAL ACTIVATOR RHAS-RELATED"/>
    <property type="match status" value="1"/>
</dbReference>
<gene>
    <name evidence="5" type="ORF">ACFQDL_12535</name>
</gene>
<keyword evidence="3" id="KW-0804">Transcription</keyword>